<dbReference type="EMBL" id="SMAE01000002">
    <property type="protein sequence ID" value="TCS91134.1"/>
    <property type="molecule type" value="Genomic_DNA"/>
</dbReference>
<evidence type="ECO:0000256" key="4">
    <source>
        <dbReference type="ARBA" id="ARBA00022801"/>
    </source>
</evidence>
<name>A0A4V2UUI7_9FIRM</name>
<comment type="similarity">
    <text evidence="1 7">Belongs to the UPF0758 family.</text>
</comment>
<keyword evidence="5" id="KW-0862">Zinc</keyword>
<dbReference type="RefSeq" id="WP_132025738.1">
    <property type="nucleotide sequence ID" value="NZ_CP068564.1"/>
</dbReference>
<accession>A0A4V2UUI7</accession>
<dbReference type="InterPro" id="IPR025657">
    <property type="entry name" value="RadC_JAB"/>
</dbReference>
<dbReference type="GO" id="GO:0006508">
    <property type="term" value="P:proteolysis"/>
    <property type="evidence" value="ECO:0007669"/>
    <property type="project" value="UniProtKB-KW"/>
</dbReference>
<dbReference type="InterPro" id="IPR001405">
    <property type="entry name" value="UPF0758"/>
</dbReference>
<dbReference type="InterPro" id="IPR020891">
    <property type="entry name" value="UPF0758_CS"/>
</dbReference>
<evidence type="ECO:0000256" key="7">
    <source>
        <dbReference type="RuleBase" id="RU003797"/>
    </source>
</evidence>
<evidence type="ECO:0000256" key="5">
    <source>
        <dbReference type="ARBA" id="ARBA00022833"/>
    </source>
</evidence>
<dbReference type="PROSITE" id="PS50249">
    <property type="entry name" value="MPN"/>
    <property type="match status" value="1"/>
</dbReference>
<keyword evidence="3" id="KW-0479">Metal-binding</keyword>
<proteinExistence type="inferred from homology"/>
<dbReference type="PANTHER" id="PTHR30471:SF3">
    <property type="entry name" value="UPF0758 PROTEIN YEES-RELATED"/>
    <property type="match status" value="1"/>
</dbReference>
<dbReference type="OrthoDB" id="9804482at2"/>
<dbReference type="PANTHER" id="PTHR30471">
    <property type="entry name" value="DNA REPAIR PROTEIN RADC"/>
    <property type="match status" value="1"/>
</dbReference>
<dbReference type="CDD" id="cd08071">
    <property type="entry name" value="MPN_DUF2466"/>
    <property type="match status" value="1"/>
</dbReference>
<gene>
    <name evidence="9" type="ORF">EDD65_10262</name>
</gene>
<protein>
    <submittedName>
        <fullName evidence="9">DNA replication and repair protein RadC</fullName>
    </submittedName>
</protein>
<comment type="caution">
    <text evidence="9">The sequence shown here is derived from an EMBL/GenBank/DDBJ whole genome shotgun (WGS) entry which is preliminary data.</text>
</comment>
<keyword evidence="4" id="KW-0378">Hydrolase</keyword>
<evidence type="ECO:0000256" key="6">
    <source>
        <dbReference type="ARBA" id="ARBA00023049"/>
    </source>
</evidence>
<evidence type="ECO:0000256" key="2">
    <source>
        <dbReference type="ARBA" id="ARBA00022670"/>
    </source>
</evidence>
<dbReference type="InterPro" id="IPR046778">
    <property type="entry name" value="UPF0758_N"/>
</dbReference>
<evidence type="ECO:0000256" key="3">
    <source>
        <dbReference type="ARBA" id="ARBA00022723"/>
    </source>
</evidence>
<reference evidence="9 10" key="1">
    <citation type="submission" date="2019-03" db="EMBL/GenBank/DDBJ databases">
        <title>Genomic Encyclopedia of Type Strains, Phase IV (KMG-IV): sequencing the most valuable type-strain genomes for metagenomic binning, comparative biology and taxonomic classification.</title>
        <authorList>
            <person name="Goeker M."/>
        </authorList>
    </citation>
    <scope>NUCLEOTIDE SEQUENCE [LARGE SCALE GENOMIC DNA]</scope>
    <source>
        <strain evidence="9 10">DSM 26752</strain>
    </source>
</reference>
<dbReference type="AlphaFoldDB" id="A0A4V2UUI7"/>
<dbReference type="Pfam" id="PF20582">
    <property type="entry name" value="UPF0758_N"/>
    <property type="match status" value="1"/>
</dbReference>
<sequence>MEKSTDIKKTYTIKDLPLNERPREKLYKYGVKSLSNAELIAVIIRTGNREDTAIDLANRILSMDKSGIGYLSHVTVEELTSIKGIGNCKAGQIIAAIELGKRISRYGGEDKIKVDSPIVLVQLLMEEMRYLKKEYFKIAILDTKNQIISIENISIGNLNASIVHPREVFNIAIKRNANSIILIHNHPSGDPTPSEEDINITHRLIDAGNIIGIKVLDHIIFGDNKYVSFKQRNII</sequence>
<evidence type="ECO:0000313" key="9">
    <source>
        <dbReference type="EMBL" id="TCS91134.1"/>
    </source>
</evidence>
<evidence type="ECO:0000256" key="1">
    <source>
        <dbReference type="ARBA" id="ARBA00010243"/>
    </source>
</evidence>
<dbReference type="PROSITE" id="PS01302">
    <property type="entry name" value="UPF0758"/>
    <property type="match status" value="1"/>
</dbReference>
<dbReference type="GO" id="GO:0046872">
    <property type="term" value="F:metal ion binding"/>
    <property type="evidence" value="ECO:0007669"/>
    <property type="project" value="UniProtKB-KW"/>
</dbReference>
<feature type="domain" description="MPN" evidence="8">
    <location>
        <begin position="113"/>
        <end position="235"/>
    </location>
</feature>
<dbReference type="NCBIfam" id="TIGR00608">
    <property type="entry name" value="radc"/>
    <property type="match status" value="1"/>
</dbReference>
<evidence type="ECO:0000313" key="10">
    <source>
        <dbReference type="Proteomes" id="UP000294567"/>
    </source>
</evidence>
<keyword evidence="6" id="KW-0482">Metalloprotease</keyword>
<organism evidence="9 10">
    <name type="scientific">Keratinibaculum paraultunense</name>
    <dbReference type="NCBI Taxonomy" id="1278232"/>
    <lineage>
        <taxon>Bacteria</taxon>
        <taxon>Bacillati</taxon>
        <taxon>Bacillota</taxon>
        <taxon>Tissierellia</taxon>
        <taxon>Tissierellales</taxon>
        <taxon>Tepidimicrobiaceae</taxon>
        <taxon>Keratinibaculum</taxon>
    </lineage>
</organism>
<dbReference type="NCBIfam" id="NF000642">
    <property type="entry name" value="PRK00024.1"/>
    <property type="match status" value="1"/>
</dbReference>
<dbReference type="GO" id="GO:0008237">
    <property type="term" value="F:metallopeptidase activity"/>
    <property type="evidence" value="ECO:0007669"/>
    <property type="project" value="UniProtKB-KW"/>
</dbReference>
<keyword evidence="2" id="KW-0645">Protease</keyword>
<evidence type="ECO:0000259" key="8">
    <source>
        <dbReference type="PROSITE" id="PS50249"/>
    </source>
</evidence>
<dbReference type="SUPFAM" id="SSF102712">
    <property type="entry name" value="JAB1/MPN domain"/>
    <property type="match status" value="1"/>
</dbReference>
<keyword evidence="10" id="KW-1185">Reference proteome</keyword>
<dbReference type="Pfam" id="PF04002">
    <property type="entry name" value="RadC"/>
    <property type="match status" value="1"/>
</dbReference>
<dbReference type="Gene3D" id="3.40.140.10">
    <property type="entry name" value="Cytidine Deaminase, domain 2"/>
    <property type="match status" value="1"/>
</dbReference>
<dbReference type="Proteomes" id="UP000294567">
    <property type="component" value="Unassembled WGS sequence"/>
</dbReference>
<dbReference type="InterPro" id="IPR037518">
    <property type="entry name" value="MPN"/>
</dbReference>